<evidence type="ECO:0000313" key="4">
    <source>
        <dbReference type="EMBL" id="ODM97797.1"/>
    </source>
</evidence>
<feature type="region of interest" description="Disordered" evidence="2">
    <location>
        <begin position="330"/>
        <end position="363"/>
    </location>
</feature>
<evidence type="ECO:0000256" key="2">
    <source>
        <dbReference type="SAM" id="MobiDB-lite"/>
    </source>
</evidence>
<organism evidence="4 5">
    <name type="scientific">Orchesella cincta</name>
    <name type="common">Springtail</name>
    <name type="synonym">Podura cincta</name>
    <dbReference type="NCBI Taxonomy" id="48709"/>
    <lineage>
        <taxon>Eukaryota</taxon>
        <taxon>Metazoa</taxon>
        <taxon>Ecdysozoa</taxon>
        <taxon>Arthropoda</taxon>
        <taxon>Hexapoda</taxon>
        <taxon>Collembola</taxon>
        <taxon>Entomobryomorpha</taxon>
        <taxon>Entomobryoidea</taxon>
        <taxon>Orchesellidae</taxon>
        <taxon>Orchesellinae</taxon>
        <taxon>Orchesella</taxon>
    </lineage>
</organism>
<feature type="compositionally biased region" description="Basic and acidic residues" evidence="2">
    <location>
        <begin position="352"/>
        <end position="363"/>
    </location>
</feature>
<feature type="coiled-coil region" evidence="1">
    <location>
        <begin position="18"/>
        <end position="119"/>
    </location>
</feature>
<feature type="region of interest" description="Disordered" evidence="2">
    <location>
        <begin position="201"/>
        <end position="226"/>
    </location>
</feature>
<dbReference type="AlphaFoldDB" id="A0A1D2MXN6"/>
<evidence type="ECO:0000256" key="1">
    <source>
        <dbReference type="SAM" id="Coils"/>
    </source>
</evidence>
<evidence type="ECO:0000313" key="5">
    <source>
        <dbReference type="Proteomes" id="UP000094527"/>
    </source>
</evidence>
<comment type="caution">
    <text evidence="4">The sequence shown here is derived from an EMBL/GenBank/DDBJ whole genome shotgun (WGS) entry which is preliminary data.</text>
</comment>
<dbReference type="EMBL" id="LJIJ01000409">
    <property type="protein sequence ID" value="ODM97797.1"/>
    <property type="molecule type" value="Genomic_DNA"/>
</dbReference>
<keyword evidence="1" id="KW-0175">Coiled coil</keyword>
<gene>
    <name evidence="4" type="ORF">Ocin01_08871</name>
</gene>
<accession>A0A1D2MXN6</accession>
<name>A0A1D2MXN6_ORCCI</name>
<sequence length="363" mass="41783">MKNTSNIVAGDKHIEGLQKLLDKELRNLSQEFKKKEEDYKTRIKNTLKDVKSREDEIVMLKEEVVRLKRSCEMSSTRKENVNKTIEEATKLKGDVERATSKLREAEQTLKREVLKAKEEMKVVALENLALKKQENNYLETIQNLEYRFPPPTAEVIEIPQSREGMYKRNLNGHLQLVNDGLEQIDSSFPACDDSGIDLGTNHLQLEGTPSDATRNETARGRRGRKRLALDPDFEHAEDTIRSSTYAFYCNCGSLFSNKEGLKGHFDRENNRNLGCSLCEERFYIKSKFVEHLQKKHKITLDGNQQTGCRICNAIFTTREEYVAHYKEQHSSAESSVIQKSSEPPPAEIYLVNHERERKSEVAD</sequence>
<reference evidence="4 5" key="1">
    <citation type="journal article" date="2016" name="Genome Biol. Evol.">
        <title>Gene Family Evolution Reflects Adaptation to Soil Environmental Stressors in the Genome of the Collembolan Orchesella cincta.</title>
        <authorList>
            <person name="Faddeeva-Vakhrusheva A."/>
            <person name="Derks M.F."/>
            <person name="Anvar S.Y."/>
            <person name="Agamennone V."/>
            <person name="Suring W."/>
            <person name="Smit S."/>
            <person name="van Straalen N.M."/>
            <person name="Roelofs D."/>
        </authorList>
    </citation>
    <scope>NUCLEOTIDE SEQUENCE [LARGE SCALE GENOMIC DNA]</scope>
    <source>
        <tissue evidence="4">Mixed pool</tissue>
    </source>
</reference>
<proteinExistence type="predicted"/>
<dbReference type="Gene3D" id="3.30.160.60">
    <property type="entry name" value="Classic Zinc Finger"/>
    <property type="match status" value="1"/>
</dbReference>
<evidence type="ECO:0000259" key="3">
    <source>
        <dbReference type="PROSITE" id="PS00028"/>
    </source>
</evidence>
<feature type="domain" description="C2H2-type" evidence="3">
    <location>
        <begin position="308"/>
        <end position="329"/>
    </location>
</feature>
<feature type="domain" description="C2H2-type" evidence="3">
    <location>
        <begin position="275"/>
        <end position="296"/>
    </location>
</feature>
<dbReference type="InterPro" id="IPR013087">
    <property type="entry name" value="Znf_C2H2_type"/>
</dbReference>
<dbReference type="SMART" id="SM00355">
    <property type="entry name" value="ZnF_C2H2"/>
    <property type="match status" value="2"/>
</dbReference>
<protein>
    <submittedName>
        <fullName evidence="4">Zinc finger and BTB domain-containing protein 24</fullName>
    </submittedName>
</protein>
<feature type="compositionally biased region" description="Polar residues" evidence="2">
    <location>
        <begin position="331"/>
        <end position="341"/>
    </location>
</feature>
<dbReference type="Proteomes" id="UP000094527">
    <property type="component" value="Unassembled WGS sequence"/>
</dbReference>
<keyword evidence="5" id="KW-1185">Reference proteome</keyword>
<dbReference type="PROSITE" id="PS00028">
    <property type="entry name" value="ZINC_FINGER_C2H2_1"/>
    <property type="match status" value="2"/>
</dbReference>